<comment type="caution">
    <text evidence="2">The sequence shown here is derived from an EMBL/GenBank/DDBJ whole genome shotgun (WGS) entry which is preliminary data.</text>
</comment>
<evidence type="ECO:0000313" key="3">
    <source>
        <dbReference type="Proteomes" id="UP000018727"/>
    </source>
</evidence>
<keyword evidence="1" id="KW-0472">Membrane</keyword>
<dbReference type="HOGENOM" id="CLU_2570954_0_0_10"/>
<reference evidence="2 3" key="1">
    <citation type="submission" date="2013-10" db="EMBL/GenBank/DDBJ databases">
        <title>The Genome Sequence of Prevotella nigrescens CC14M.</title>
        <authorList>
            <consortium name="The Broad Institute Genomics Platform"/>
            <person name="Earl A."/>
            <person name="Allen-Vercoe E."/>
            <person name="Daigneault M."/>
            <person name="Young S.K."/>
            <person name="Zeng Q."/>
            <person name="Gargeya S."/>
            <person name="Fitzgerald M."/>
            <person name="Abouelleil A."/>
            <person name="Alvarado L."/>
            <person name="Chapman S.B."/>
            <person name="Gainer-Dewar J."/>
            <person name="Goldberg J."/>
            <person name="Griggs A."/>
            <person name="Gujja S."/>
            <person name="Hansen M."/>
            <person name="Howarth C."/>
            <person name="Imamovic A."/>
            <person name="Ireland A."/>
            <person name="Larimer J."/>
            <person name="McCowan C."/>
            <person name="Murphy C."/>
            <person name="Pearson M."/>
            <person name="Poon T.W."/>
            <person name="Priest M."/>
            <person name="Roberts A."/>
            <person name="Saif S."/>
            <person name="Shea T."/>
            <person name="Sykes S."/>
            <person name="Wortman J."/>
            <person name="Nusbaum C."/>
            <person name="Birren B."/>
        </authorList>
    </citation>
    <scope>NUCLEOTIDE SEQUENCE [LARGE SCALE GENOMIC DNA]</scope>
    <source>
        <strain evidence="2 3">CC14M</strain>
    </source>
</reference>
<dbReference type="Proteomes" id="UP000018727">
    <property type="component" value="Unassembled WGS sequence"/>
</dbReference>
<sequence length="81" mass="9610">MFYIFKTMFSIFFFSVNNIIPCSFLLRYITNKGIDERSIPLLLRIKKILFNLLVTVFCSTTELFFDTDKLVVFSHTVCTRH</sequence>
<organism evidence="2 3">
    <name type="scientific">Prevotella nigrescens CC14M</name>
    <dbReference type="NCBI Taxonomy" id="1073366"/>
    <lineage>
        <taxon>Bacteria</taxon>
        <taxon>Pseudomonadati</taxon>
        <taxon>Bacteroidota</taxon>
        <taxon>Bacteroidia</taxon>
        <taxon>Bacteroidales</taxon>
        <taxon>Prevotellaceae</taxon>
        <taxon>Prevotella</taxon>
    </lineage>
</organism>
<feature type="transmembrane region" description="Helical" evidence="1">
    <location>
        <begin position="6"/>
        <end position="28"/>
    </location>
</feature>
<proteinExistence type="predicted"/>
<feature type="transmembrane region" description="Helical" evidence="1">
    <location>
        <begin position="48"/>
        <end position="65"/>
    </location>
</feature>
<evidence type="ECO:0000313" key="2">
    <source>
        <dbReference type="EMBL" id="ETD29872.1"/>
    </source>
</evidence>
<gene>
    <name evidence="2" type="ORF">HMPREF1173_00054</name>
</gene>
<keyword evidence="1" id="KW-0812">Transmembrane</keyword>
<protein>
    <submittedName>
        <fullName evidence="2">Uncharacterized protein</fullName>
    </submittedName>
</protein>
<dbReference type="AlphaFoldDB" id="V8CRV9"/>
<dbReference type="EMBL" id="AZJH01000001">
    <property type="protein sequence ID" value="ETD29872.1"/>
    <property type="molecule type" value="Genomic_DNA"/>
</dbReference>
<keyword evidence="1" id="KW-1133">Transmembrane helix</keyword>
<evidence type="ECO:0000256" key="1">
    <source>
        <dbReference type="SAM" id="Phobius"/>
    </source>
</evidence>
<name>V8CRV9_9BACT</name>
<keyword evidence="3" id="KW-1185">Reference proteome</keyword>
<accession>V8CRV9</accession>